<dbReference type="AlphaFoldDB" id="A0A0C1QFN4"/>
<protein>
    <submittedName>
        <fullName evidence="2">Uncharacterized protein</fullName>
    </submittedName>
</protein>
<feature type="region of interest" description="Disordered" evidence="1">
    <location>
        <begin position="46"/>
        <end position="66"/>
    </location>
</feature>
<keyword evidence="3" id="KW-1185">Reference proteome</keyword>
<sequence>MGSTSVMLGIGITQGTTAIKSIIKDIGKPHIVHKVDLSEQPKFKSKVNNEGVNKKKEDISSKDSKSETEAYVKDLNSLKVKNTLDKLGWELPPEALNKIPKDLADVKPNKRGVGIRIQDSEKGAIVIRIDKGDPKGKFPSQKVDHVRITYGGQVINRNGSPILDTQVKRPSKTEEAHIPLSEWIKWKEWNKP</sequence>
<dbReference type="Proteomes" id="UP000031258">
    <property type="component" value="Unassembled WGS sequence"/>
</dbReference>
<reference evidence="2 3" key="1">
    <citation type="submission" date="2014-11" db="EMBL/GenBank/DDBJ databases">
        <title>A Rickettsiales Symbiont of Amoebae With Ancient Features.</title>
        <authorList>
            <person name="Schulz F."/>
            <person name="Martijn J."/>
            <person name="Wascher F."/>
            <person name="Kostanjsek R."/>
            <person name="Ettema T.J."/>
            <person name="Horn M."/>
        </authorList>
    </citation>
    <scope>NUCLEOTIDE SEQUENCE [LARGE SCALE GENOMIC DNA]</scope>
    <source>
        <strain evidence="2 3">UWC36</strain>
    </source>
</reference>
<dbReference type="OrthoDB" id="8075729at2"/>
<name>A0A0C1QFN4_9RICK</name>
<proteinExistence type="predicted"/>
<gene>
    <name evidence="2" type="ORF">NF27_IC00020</name>
</gene>
<evidence type="ECO:0000256" key="1">
    <source>
        <dbReference type="SAM" id="MobiDB-lite"/>
    </source>
</evidence>
<evidence type="ECO:0000313" key="2">
    <source>
        <dbReference type="EMBL" id="KIE04384.1"/>
    </source>
</evidence>
<organism evidence="2 3">
    <name type="scientific">Candidatus Jidaibacter acanthamoebae</name>
    <dbReference type="NCBI Taxonomy" id="86105"/>
    <lineage>
        <taxon>Bacteria</taxon>
        <taxon>Pseudomonadati</taxon>
        <taxon>Pseudomonadota</taxon>
        <taxon>Alphaproteobacteria</taxon>
        <taxon>Rickettsiales</taxon>
        <taxon>Candidatus Midichloriaceae</taxon>
        <taxon>Candidatus Jidaibacter</taxon>
    </lineage>
</organism>
<accession>A0A0C1QFN4</accession>
<feature type="compositionally biased region" description="Basic and acidic residues" evidence="1">
    <location>
        <begin position="52"/>
        <end position="66"/>
    </location>
</feature>
<evidence type="ECO:0000313" key="3">
    <source>
        <dbReference type="Proteomes" id="UP000031258"/>
    </source>
</evidence>
<dbReference type="STRING" id="86105.NF27_IC00020"/>
<dbReference type="RefSeq" id="WP_152606896.1">
    <property type="nucleotide sequence ID" value="NZ_JSWE01000196.1"/>
</dbReference>
<comment type="caution">
    <text evidence="2">The sequence shown here is derived from an EMBL/GenBank/DDBJ whole genome shotgun (WGS) entry which is preliminary data.</text>
</comment>
<dbReference type="EMBL" id="JSWE01000196">
    <property type="protein sequence ID" value="KIE04384.1"/>
    <property type="molecule type" value="Genomic_DNA"/>
</dbReference>